<accession>A0A973WB11</accession>
<evidence type="ECO:0000313" key="2">
    <source>
        <dbReference type="EMBL" id="NVI50435.1"/>
    </source>
</evidence>
<evidence type="ECO:0008006" key="3">
    <source>
        <dbReference type="Google" id="ProtNLM"/>
    </source>
</evidence>
<feature type="signal peptide" evidence="1">
    <location>
        <begin position="1"/>
        <end position="19"/>
    </location>
</feature>
<protein>
    <recommendedName>
        <fullName evidence="3">Cytochrome c domain-containing protein</fullName>
    </recommendedName>
</protein>
<dbReference type="RefSeq" id="WP_166217227.1">
    <property type="nucleotide sequence ID" value="NZ_CP088284.1"/>
</dbReference>
<reference evidence="2" key="1">
    <citation type="submission" date="2020-06" db="EMBL/GenBank/DDBJ databases">
        <title>Whole Genome Sequence of Bradyrhizobium sp. Strain 1S1.</title>
        <authorList>
            <person name="Bromfield E.S.P."/>
            <person name="Cloutier S."/>
        </authorList>
    </citation>
    <scope>NUCLEOTIDE SEQUENCE [LARGE SCALE GENOMIC DNA]</scope>
    <source>
        <strain evidence="2">1S1</strain>
    </source>
</reference>
<dbReference type="AlphaFoldDB" id="A0A973WB11"/>
<proteinExistence type="predicted"/>
<sequence length="390" mass="43442">MRRLTITVITLLASSQIAAGQVTLNREDAFNAPSRHAWKLFLTLNHPAKDPTQGRGLPDLQKKFGAPNTTVVWETWRLARNEVFVPPGQEPLPWDDLSLSGNTVGKVPEPPKNVLIARALALSVAPELGALTPSPLMDDDGIFKKTGQFGETRVNRATYEFITGQDPRFAINKSYKLWTVDGQRRYAKDWIDQKVVDGKKLSAISFPVEAMEVKAAWIDLERVDMVAKETRFYIADYKGKKYGLVALHIITKDIPNWFWATFHFKDQLKIKDGVVVDLTKAEELTDDYGPPAEIKGTVWENYKLGGAQTDFITPMGQPTFLSDAYIEKGIEHSSCISCHSRASITADPAIPGPGSDATANGAPKPEWFIRDGKPFAMQLDFLFSMAFRAQ</sequence>
<evidence type="ECO:0000256" key="1">
    <source>
        <dbReference type="SAM" id="SignalP"/>
    </source>
</evidence>
<feature type="chain" id="PRO_5037032387" description="Cytochrome c domain-containing protein" evidence="1">
    <location>
        <begin position="20"/>
        <end position="390"/>
    </location>
</feature>
<dbReference type="EMBL" id="JAAOLE020000002">
    <property type="protein sequence ID" value="NVI50435.1"/>
    <property type="molecule type" value="Genomic_DNA"/>
</dbReference>
<comment type="caution">
    <text evidence="2">The sequence shown here is derived from an EMBL/GenBank/DDBJ whole genome shotgun (WGS) entry which is preliminary data.</text>
</comment>
<name>A0A973WB11_9BRAD</name>
<gene>
    <name evidence="2" type="ORF">HAP48_048155</name>
</gene>
<keyword evidence="1" id="KW-0732">Signal</keyword>
<organism evidence="2">
    <name type="scientific">Bradyrhizobium septentrionale</name>
    <dbReference type="NCBI Taxonomy" id="1404411"/>
    <lineage>
        <taxon>Bacteria</taxon>
        <taxon>Pseudomonadati</taxon>
        <taxon>Pseudomonadota</taxon>
        <taxon>Alphaproteobacteria</taxon>
        <taxon>Hyphomicrobiales</taxon>
        <taxon>Nitrobacteraceae</taxon>
        <taxon>Bradyrhizobium</taxon>
    </lineage>
</organism>